<dbReference type="PANTHER" id="PTHR13204">
    <property type="entry name" value="PTD012 PROTEIN"/>
    <property type="match status" value="1"/>
</dbReference>
<keyword evidence="6" id="KW-0539">Nucleus</keyword>
<keyword evidence="5" id="KW-0862">Zinc</keyword>
<organism evidence="8 9">
    <name type="scientific">Salpingoeca rosetta (strain ATCC 50818 / BSB-021)</name>
    <dbReference type="NCBI Taxonomy" id="946362"/>
    <lineage>
        <taxon>Eukaryota</taxon>
        <taxon>Choanoflagellata</taxon>
        <taxon>Craspedida</taxon>
        <taxon>Salpingoecidae</taxon>
        <taxon>Salpingoeca</taxon>
    </lineage>
</organism>
<reference evidence="8" key="1">
    <citation type="submission" date="2009-08" db="EMBL/GenBank/DDBJ databases">
        <title>Annotation of Salpingoeca rosetta.</title>
        <authorList>
            <consortium name="The Broad Institute Genome Sequencing Platform"/>
            <person name="Russ C."/>
            <person name="Cuomo C."/>
            <person name="Burger G."/>
            <person name="Gray M.W."/>
            <person name="Holland P.W.H."/>
            <person name="King N."/>
            <person name="Lang F.B.F."/>
            <person name="Roger A.J."/>
            <person name="Ruiz-Trillo I."/>
            <person name="Young S.K."/>
            <person name="Zeng Q."/>
            <person name="Gargeya S."/>
            <person name="Alvarado L."/>
            <person name="Berlin A."/>
            <person name="Chapman S.B."/>
            <person name="Chen Z."/>
            <person name="Freedman E."/>
            <person name="Gellesch M."/>
            <person name="Goldberg J."/>
            <person name="Griggs A."/>
            <person name="Gujja S."/>
            <person name="Heilman E."/>
            <person name="Heiman D."/>
            <person name="Howarth C."/>
            <person name="Mehta T."/>
            <person name="Neiman D."/>
            <person name="Pearson M."/>
            <person name="Roberts A."/>
            <person name="Saif S."/>
            <person name="Shea T."/>
            <person name="Shenoy N."/>
            <person name="Sisk P."/>
            <person name="Stolte C."/>
            <person name="Sykes S."/>
            <person name="White J."/>
            <person name="Yandava C."/>
            <person name="Haas B."/>
            <person name="Nusbaum C."/>
            <person name="Birren B."/>
        </authorList>
    </citation>
    <scope>NUCLEOTIDE SEQUENCE</scope>
    <source>
        <strain evidence="8">ATCC 50818</strain>
    </source>
</reference>
<feature type="domain" description="DUF1907" evidence="7">
    <location>
        <begin position="19"/>
        <end position="269"/>
    </location>
</feature>
<dbReference type="Pfam" id="PF08925">
    <property type="entry name" value="DUF1907"/>
    <property type="match status" value="2"/>
</dbReference>
<gene>
    <name evidence="8" type="ORF">PTSG_02390</name>
</gene>
<keyword evidence="9" id="KW-1185">Reference proteome</keyword>
<dbReference type="Proteomes" id="UP000007799">
    <property type="component" value="Unassembled WGS sequence"/>
</dbReference>
<dbReference type="SMART" id="SM01168">
    <property type="entry name" value="DUF1907"/>
    <property type="match status" value="1"/>
</dbReference>
<dbReference type="AlphaFoldDB" id="F2U224"/>
<evidence type="ECO:0000313" key="9">
    <source>
        <dbReference type="Proteomes" id="UP000007799"/>
    </source>
</evidence>
<dbReference type="InterPro" id="IPR015021">
    <property type="entry name" value="C11orf54_DUF1907"/>
</dbReference>
<dbReference type="FunCoup" id="F2U224">
    <property type="interactions" value="379"/>
</dbReference>
<evidence type="ECO:0000313" key="8">
    <source>
        <dbReference type="EMBL" id="EGD81676.1"/>
    </source>
</evidence>
<evidence type="ECO:0000256" key="1">
    <source>
        <dbReference type="ARBA" id="ARBA00004123"/>
    </source>
</evidence>
<dbReference type="CDD" id="cd17298">
    <property type="entry name" value="DUF1907"/>
    <property type="match status" value="1"/>
</dbReference>
<dbReference type="EMBL" id="GL832959">
    <property type="protein sequence ID" value="EGD81676.1"/>
    <property type="molecule type" value="Genomic_DNA"/>
</dbReference>
<evidence type="ECO:0000256" key="5">
    <source>
        <dbReference type="ARBA" id="ARBA00022833"/>
    </source>
</evidence>
<dbReference type="GO" id="GO:0005634">
    <property type="term" value="C:nucleus"/>
    <property type="evidence" value="ECO:0007669"/>
    <property type="project" value="UniProtKB-SubCell"/>
</dbReference>
<dbReference type="GO" id="GO:0008270">
    <property type="term" value="F:zinc ion binding"/>
    <property type="evidence" value="ECO:0007669"/>
    <property type="project" value="TreeGrafter"/>
</dbReference>
<evidence type="ECO:0000256" key="4">
    <source>
        <dbReference type="ARBA" id="ARBA00022801"/>
    </source>
</evidence>
<proteinExistence type="predicted"/>
<dbReference type="GeneID" id="16077472"/>
<keyword evidence="4" id="KW-0378">Hydrolase</keyword>
<dbReference type="InParanoid" id="F2U224"/>
<evidence type="ECO:0000256" key="2">
    <source>
        <dbReference type="ARBA" id="ARBA00011245"/>
    </source>
</evidence>
<evidence type="ECO:0000256" key="3">
    <source>
        <dbReference type="ARBA" id="ARBA00022723"/>
    </source>
</evidence>
<dbReference type="PANTHER" id="PTHR13204:SF1">
    <property type="entry name" value="ESTER HYDROLASE C11ORF54"/>
    <property type="match status" value="1"/>
</dbReference>
<dbReference type="OMA" id="YHIMPDF"/>
<dbReference type="eggNOG" id="KOG4048">
    <property type="taxonomic scope" value="Eukaryota"/>
</dbReference>
<comment type="subcellular location">
    <subcellularLocation>
        <location evidence="1">Nucleus</location>
    </subcellularLocation>
</comment>
<dbReference type="SUPFAM" id="SSF117856">
    <property type="entry name" value="AF0104/ALDC/Ptd012-like"/>
    <property type="match status" value="1"/>
</dbReference>
<protein>
    <recommendedName>
        <fullName evidence="7">DUF1907 domain-containing protein</fullName>
    </recommendedName>
</protein>
<dbReference type="OrthoDB" id="5119241at2759"/>
<accession>F2U224</accession>
<sequence>MEVKSQVLETPPLEDVAKALETGLKGCFEQASVSVVDCPDLTAEPYHLAAPGISGSTRLVDVGGVPNLMPLVDRSKVYNFKQVAKDIGLPGAFFIGAGAGSSRLAGVNCEMMPNTNIATQEIRSYFAKVRPETGDMVLEHYESNEFGLLGNFLASEGKQGAVLRVEASVRTGDDNFVTCMRQSLQAAFGDKPVGLGGVFVIEAGDAKLHVMVRGVHCAANGDAVGWILRVEHTHCFSQHGQGGHYHYDTTPANVKYVGYFSVAEHIYRVDAPKVTHQIGRD</sequence>
<evidence type="ECO:0000256" key="6">
    <source>
        <dbReference type="ARBA" id="ARBA00023242"/>
    </source>
</evidence>
<comment type="subunit">
    <text evidence="2">Monomer.</text>
</comment>
<keyword evidence="3" id="KW-0479">Metal-binding</keyword>
<evidence type="ECO:0000259" key="7">
    <source>
        <dbReference type="SMART" id="SM01168"/>
    </source>
</evidence>
<dbReference type="KEGG" id="sre:PTSG_02390"/>
<dbReference type="GO" id="GO:0016788">
    <property type="term" value="F:hydrolase activity, acting on ester bonds"/>
    <property type="evidence" value="ECO:0007669"/>
    <property type="project" value="TreeGrafter"/>
</dbReference>
<dbReference type="RefSeq" id="XP_004996880.1">
    <property type="nucleotide sequence ID" value="XM_004996823.1"/>
</dbReference>
<name>F2U224_SALR5</name>